<dbReference type="Gene3D" id="3.40.50.300">
    <property type="entry name" value="P-loop containing nucleotide triphosphate hydrolases"/>
    <property type="match status" value="1"/>
</dbReference>
<reference evidence="2 3" key="1">
    <citation type="journal article" date="2008" name="Nature">
        <title>The genome of the choanoflagellate Monosiga brevicollis and the origin of metazoans.</title>
        <authorList>
            <consortium name="JGI Sequencing"/>
            <person name="King N."/>
            <person name="Westbrook M.J."/>
            <person name="Young S.L."/>
            <person name="Kuo A."/>
            <person name="Abedin M."/>
            <person name="Chapman J."/>
            <person name="Fairclough S."/>
            <person name="Hellsten U."/>
            <person name="Isogai Y."/>
            <person name="Letunic I."/>
            <person name="Marr M."/>
            <person name="Pincus D."/>
            <person name="Putnam N."/>
            <person name="Rokas A."/>
            <person name="Wright K.J."/>
            <person name="Zuzow R."/>
            <person name="Dirks W."/>
            <person name="Good M."/>
            <person name="Goodstein D."/>
            <person name="Lemons D."/>
            <person name="Li W."/>
            <person name="Lyons J.B."/>
            <person name="Morris A."/>
            <person name="Nichols S."/>
            <person name="Richter D.J."/>
            <person name="Salamov A."/>
            <person name="Bork P."/>
            <person name="Lim W.A."/>
            <person name="Manning G."/>
            <person name="Miller W.T."/>
            <person name="McGinnis W."/>
            <person name="Shapiro H."/>
            <person name="Tjian R."/>
            <person name="Grigoriev I.V."/>
            <person name="Rokhsar D."/>
        </authorList>
    </citation>
    <scope>NUCLEOTIDE SEQUENCE [LARGE SCALE GENOMIC DNA]</scope>
    <source>
        <strain evidence="3">MX1 / ATCC 50154</strain>
    </source>
</reference>
<evidence type="ECO:0000259" key="1">
    <source>
        <dbReference type="Pfam" id="PF01926"/>
    </source>
</evidence>
<dbReference type="SUPFAM" id="SSF52540">
    <property type="entry name" value="P-loop containing nucleoside triphosphate hydrolases"/>
    <property type="match status" value="1"/>
</dbReference>
<dbReference type="InterPro" id="IPR006073">
    <property type="entry name" value="GTP-bd"/>
</dbReference>
<accession>A9UXM7</accession>
<dbReference type="InParanoid" id="A9UXM7"/>
<keyword evidence="3" id="KW-1185">Reference proteome</keyword>
<protein>
    <recommendedName>
        <fullName evidence="1">G domain-containing protein</fullName>
    </recommendedName>
</protein>
<feature type="domain" description="G" evidence="1">
    <location>
        <begin position="243"/>
        <end position="327"/>
    </location>
</feature>
<dbReference type="PANTHER" id="PTHR46434:SF1">
    <property type="entry name" value="GENETIC INTERACTOR OF PROHIBITINS 3, MITOCHONDRIAL"/>
    <property type="match status" value="1"/>
</dbReference>
<dbReference type="KEGG" id="mbr:MONBRDRAFT_25054"/>
<dbReference type="GeneID" id="5890581"/>
<dbReference type="Proteomes" id="UP000001357">
    <property type="component" value="Unassembled WGS sequence"/>
</dbReference>
<dbReference type="GO" id="GO:0005739">
    <property type="term" value="C:mitochondrion"/>
    <property type="evidence" value="ECO:0000318"/>
    <property type="project" value="GO_Central"/>
</dbReference>
<evidence type="ECO:0000313" key="2">
    <source>
        <dbReference type="EMBL" id="EDQ90036.1"/>
    </source>
</evidence>
<dbReference type="InterPro" id="IPR027417">
    <property type="entry name" value="P-loop_NTPase"/>
</dbReference>
<dbReference type="FunCoup" id="A9UXM7">
    <property type="interactions" value="1052"/>
</dbReference>
<dbReference type="Pfam" id="PF01926">
    <property type="entry name" value="MMR_HSR1"/>
    <property type="match status" value="1"/>
</dbReference>
<dbReference type="STRING" id="81824.A9UXM7"/>
<dbReference type="AlphaFoldDB" id="A9UXM7"/>
<organism evidence="2 3">
    <name type="scientific">Monosiga brevicollis</name>
    <name type="common">Choanoflagellate</name>
    <dbReference type="NCBI Taxonomy" id="81824"/>
    <lineage>
        <taxon>Eukaryota</taxon>
        <taxon>Choanoflagellata</taxon>
        <taxon>Craspedida</taxon>
        <taxon>Salpingoecidae</taxon>
        <taxon>Monosiga</taxon>
    </lineage>
</organism>
<name>A9UXM7_MONBE</name>
<dbReference type="InterPro" id="IPR050896">
    <property type="entry name" value="Mito_lipid_metab_GTPase"/>
</dbReference>
<dbReference type="eggNOG" id="KOG1249">
    <property type="taxonomic scope" value="Eukaryota"/>
</dbReference>
<dbReference type="RefSeq" id="XP_001745458.1">
    <property type="nucleotide sequence ID" value="XM_001745406.1"/>
</dbReference>
<sequence>MAAVPPFTAWTLPVPDSCLISTTCHVLGYLPPDAFEQHQQALAAWADRPAAPAQRSRNVETDVAAWDDGSAAALGLANLDEVPVKSLRPPKRPTPPLCRTCFRLVRYGEIGPLNDTFHEAMQDVRRRLSPKDILPVLVADMSDFPAALAPALVEATGGTAALVLTKADLLTGKVQCHNAAAYMLAVQSSWQHGTLLGKARRAAANAGLKAPHIYLTSSLKDFRVGPTFRKLAELAQERGQALVFIGCSNAGKSALINAVLSGPQRATVSPTPGTTQALQEYELILDQRVPRLRTVSRVAHAELAVEHLAGTKRPIPVFDTPGYLNNAQLFNRLPSRDAALLQQRQYARPFVTMLKPGQAVLFGGLGWLEVLTDSCRVRVSTAVSGGIQTHVTRSERYEEFEHHVEHFTSSREQPCLELAVAGLGFLVLTPERWGAGASIRLTLPPGIHVCQRESLDPDLRRMSQTRGKR</sequence>
<evidence type="ECO:0000313" key="3">
    <source>
        <dbReference type="Proteomes" id="UP000001357"/>
    </source>
</evidence>
<proteinExistence type="predicted"/>
<dbReference type="PANTHER" id="PTHR46434">
    <property type="entry name" value="GENETIC INTERACTOR OF PROHIBITINS 3, MITOCHONDRIAL"/>
    <property type="match status" value="1"/>
</dbReference>
<dbReference type="EMBL" id="CH991549">
    <property type="protein sequence ID" value="EDQ90036.1"/>
    <property type="molecule type" value="Genomic_DNA"/>
</dbReference>
<dbReference type="GO" id="GO:0005525">
    <property type="term" value="F:GTP binding"/>
    <property type="evidence" value="ECO:0007669"/>
    <property type="project" value="InterPro"/>
</dbReference>
<gene>
    <name evidence="2" type="ORF">MONBRDRAFT_25054</name>
</gene>